<accession>H8KWL6</accession>
<dbReference type="eggNOG" id="COG5002">
    <property type="taxonomic scope" value="Bacteria"/>
</dbReference>
<evidence type="ECO:0000256" key="6">
    <source>
        <dbReference type="ARBA" id="ARBA00023012"/>
    </source>
</evidence>
<dbReference type="EMBL" id="CP003349">
    <property type="protein sequence ID" value="AFD08134.1"/>
    <property type="molecule type" value="Genomic_DNA"/>
</dbReference>
<evidence type="ECO:0000313" key="9">
    <source>
        <dbReference type="EMBL" id="AFD08134.1"/>
    </source>
</evidence>
<dbReference type="GO" id="GO:0005886">
    <property type="term" value="C:plasma membrane"/>
    <property type="evidence" value="ECO:0007669"/>
    <property type="project" value="TreeGrafter"/>
</dbReference>
<dbReference type="Proteomes" id="UP000007590">
    <property type="component" value="Chromosome"/>
</dbReference>
<dbReference type="InterPro" id="IPR036890">
    <property type="entry name" value="HATPase_C_sf"/>
</dbReference>
<feature type="domain" description="Histidine kinase" evidence="8">
    <location>
        <begin position="225"/>
        <end position="437"/>
    </location>
</feature>
<dbReference type="InterPro" id="IPR004358">
    <property type="entry name" value="Sig_transdc_His_kin-like_C"/>
</dbReference>
<evidence type="ECO:0000256" key="3">
    <source>
        <dbReference type="ARBA" id="ARBA00022553"/>
    </source>
</evidence>
<keyword evidence="7" id="KW-1133">Transmembrane helix</keyword>
<dbReference type="GO" id="GO:0004721">
    <property type="term" value="F:phosphoprotein phosphatase activity"/>
    <property type="evidence" value="ECO:0007669"/>
    <property type="project" value="TreeGrafter"/>
</dbReference>
<feature type="transmembrane region" description="Helical" evidence="7">
    <location>
        <begin position="7"/>
        <end position="30"/>
    </location>
</feature>
<dbReference type="Gene3D" id="1.10.287.130">
    <property type="match status" value="1"/>
</dbReference>
<dbReference type="AlphaFoldDB" id="H8KWL6"/>
<evidence type="ECO:0000313" key="10">
    <source>
        <dbReference type="Proteomes" id="UP000007590"/>
    </source>
</evidence>
<dbReference type="PROSITE" id="PS50109">
    <property type="entry name" value="HIS_KIN"/>
    <property type="match status" value="1"/>
</dbReference>
<dbReference type="SMART" id="SM00388">
    <property type="entry name" value="HisKA"/>
    <property type="match status" value="1"/>
</dbReference>
<dbReference type="OrthoDB" id="1522504at2"/>
<dbReference type="SMART" id="SM00387">
    <property type="entry name" value="HATPase_c"/>
    <property type="match status" value="1"/>
</dbReference>
<dbReference type="PANTHER" id="PTHR45453">
    <property type="entry name" value="PHOSPHATE REGULON SENSOR PROTEIN PHOR"/>
    <property type="match status" value="1"/>
</dbReference>
<sequence length="439" mass="50393">MKLLTKLTLFITLSKLAVVVLFVTLLPSLIERIAFQYTTYYLREQQKKVLKVIAHNGVDFYLQGDSSYGSYTMLKEEYISLEPADRNSKLDTIQTAKRVVEQDTLTYRVLSYTFNHGNRNYNLEIGKTTATINQYNSALQKVALYVLIGLVVITLLIDLVFTRYLLKPLGQIINTKLLNRKFPFNEEIPPIKTSTYDFKYLDTAFIQLMDQIHEIFEKEREFTANASHELMTPISILQTKIENLMMEESIDEHLQGKLMEMMKTLNRLKKIVRSLLLISRIENEQFAKVDTTSPKTLINEVIQDLHHRMAEKQLMLSVNVSSSVTLKKLNYDLLFQLFYNLINNAIRYNKQKGIIQINDEKIDGSYLIKISDTGIGIPAEEIASIFNRFKKASQTSVGLGLGLSIVKSIVNYHQVELNVNSVINEGTTFTIVFPKEMIG</sequence>
<reference evidence="9" key="1">
    <citation type="submission" date="2012-02" db="EMBL/GenBank/DDBJ databases">
        <title>The complete genome of Solitalea canadensis DSM 3403.</title>
        <authorList>
            <consortium name="US DOE Joint Genome Institute (JGI-PGF)"/>
            <person name="Lucas S."/>
            <person name="Copeland A."/>
            <person name="Lapidus A."/>
            <person name="Glavina del Rio T."/>
            <person name="Dalin E."/>
            <person name="Tice H."/>
            <person name="Bruce D."/>
            <person name="Goodwin L."/>
            <person name="Pitluck S."/>
            <person name="Peters L."/>
            <person name="Ovchinnikova G."/>
            <person name="Lu M."/>
            <person name="Kyrpides N."/>
            <person name="Mavromatis K."/>
            <person name="Ivanova N."/>
            <person name="Brettin T."/>
            <person name="Detter J.C."/>
            <person name="Han C."/>
            <person name="Larimer F."/>
            <person name="Land M."/>
            <person name="Hauser L."/>
            <person name="Markowitz V."/>
            <person name="Cheng J.-F."/>
            <person name="Hugenholtz P."/>
            <person name="Woyke T."/>
            <person name="Wu D."/>
            <person name="Spring S."/>
            <person name="Schroeder M."/>
            <person name="Kopitz M."/>
            <person name="Brambilla E."/>
            <person name="Klenk H.-P."/>
            <person name="Eisen J.A."/>
        </authorList>
    </citation>
    <scope>NUCLEOTIDE SEQUENCE</scope>
    <source>
        <strain evidence="9">DSM 3403</strain>
    </source>
</reference>
<keyword evidence="5 9" id="KW-0418">Kinase</keyword>
<dbReference type="InterPro" id="IPR005467">
    <property type="entry name" value="His_kinase_dom"/>
</dbReference>
<dbReference type="EC" id="2.7.13.3" evidence="2"/>
<evidence type="ECO:0000256" key="5">
    <source>
        <dbReference type="ARBA" id="ARBA00022777"/>
    </source>
</evidence>
<dbReference type="HOGENOM" id="CLU_000445_89_35_10"/>
<keyword evidence="4" id="KW-0808">Transferase</keyword>
<evidence type="ECO:0000259" key="8">
    <source>
        <dbReference type="PROSITE" id="PS50109"/>
    </source>
</evidence>
<dbReference type="Pfam" id="PF02518">
    <property type="entry name" value="HATPase_c"/>
    <property type="match status" value="1"/>
</dbReference>
<keyword evidence="6" id="KW-0902">Two-component regulatory system</keyword>
<keyword evidence="10" id="KW-1185">Reference proteome</keyword>
<dbReference type="InterPro" id="IPR036097">
    <property type="entry name" value="HisK_dim/P_sf"/>
</dbReference>
<keyword evidence="3" id="KW-0597">Phosphoprotein</keyword>
<protein>
    <recommendedName>
        <fullName evidence="2">histidine kinase</fullName>
        <ecNumber evidence="2">2.7.13.3</ecNumber>
    </recommendedName>
</protein>
<dbReference type="PANTHER" id="PTHR45453:SF1">
    <property type="entry name" value="PHOSPHATE REGULON SENSOR PROTEIN PHOR"/>
    <property type="match status" value="1"/>
</dbReference>
<evidence type="ECO:0000256" key="1">
    <source>
        <dbReference type="ARBA" id="ARBA00000085"/>
    </source>
</evidence>
<dbReference type="STRING" id="929556.Solca_3121"/>
<dbReference type="RefSeq" id="WP_014681360.1">
    <property type="nucleotide sequence ID" value="NC_017770.1"/>
</dbReference>
<organism evidence="9 10">
    <name type="scientific">Solitalea canadensis (strain ATCC 29591 / DSM 3403 / JCM 21819 / LMG 8368 / NBRC 15130 / NCIMB 12057 / USAM 9D)</name>
    <name type="common">Flexibacter canadensis</name>
    <dbReference type="NCBI Taxonomy" id="929556"/>
    <lineage>
        <taxon>Bacteria</taxon>
        <taxon>Pseudomonadati</taxon>
        <taxon>Bacteroidota</taxon>
        <taxon>Sphingobacteriia</taxon>
        <taxon>Sphingobacteriales</taxon>
        <taxon>Sphingobacteriaceae</taxon>
        <taxon>Solitalea</taxon>
    </lineage>
</organism>
<evidence type="ECO:0000256" key="4">
    <source>
        <dbReference type="ARBA" id="ARBA00022679"/>
    </source>
</evidence>
<dbReference type="GO" id="GO:0000155">
    <property type="term" value="F:phosphorelay sensor kinase activity"/>
    <property type="evidence" value="ECO:0007669"/>
    <property type="project" value="InterPro"/>
</dbReference>
<evidence type="ECO:0000256" key="7">
    <source>
        <dbReference type="SAM" id="Phobius"/>
    </source>
</evidence>
<dbReference type="Gene3D" id="3.30.565.10">
    <property type="entry name" value="Histidine kinase-like ATPase, C-terminal domain"/>
    <property type="match status" value="1"/>
</dbReference>
<keyword evidence="7" id="KW-0812">Transmembrane</keyword>
<proteinExistence type="predicted"/>
<feature type="transmembrane region" description="Helical" evidence="7">
    <location>
        <begin position="142"/>
        <end position="166"/>
    </location>
</feature>
<keyword evidence="7" id="KW-0472">Membrane</keyword>
<dbReference type="SUPFAM" id="SSF47384">
    <property type="entry name" value="Homodimeric domain of signal transducing histidine kinase"/>
    <property type="match status" value="1"/>
</dbReference>
<dbReference type="InterPro" id="IPR003661">
    <property type="entry name" value="HisK_dim/P_dom"/>
</dbReference>
<comment type="catalytic activity">
    <reaction evidence="1">
        <text>ATP + protein L-histidine = ADP + protein N-phospho-L-histidine.</text>
        <dbReference type="EC" id="2.7.13.3"/>
    </reaction>
</comment>
<dbReference type="InterPro" id="IPR050351">
    <property type="entry name" value="BphY/WalK/GraS-like"/>
</dbReference>
<dbReference type="SUPFAM" id="SSF55874">
    <property type="entry name" value="ATPase domain of HSP90 chaperone/DNA topoisomerase II/histidine kinase"/>
    <property type="match status" value="1"/>
</dbReference>
<dbReference type="CDD" id="cd00075">
    <property type="entry name" value="HATPase"/>
    <property type="match status" value="1"/>
</dbReference>
<dbReference type="KEGG" id="scn:Solca_3121"/>
<dbReference type="CDD" id="cd00082">
    <property type="entry name" value="HisKA"/>
    <property type="match status" value="1"/>
</dbReference>
<dbReference type="InterPro" id="IPR003594">
    <property type="entry name" value="HATPase_dom"/>
</dbReference>
<dbReference type="Pfam" id="PF00512">
    <property type="entry name" value="HisKA"/>
    <property type="match status" value="1"/>
</dbReference>
<evidence type="ECO:0000256" key="2">
    <source>
        <dbReference type="ARBA" id="ARBA00012438"/>
    </source>
</evidence>
<gene>
    <name evidence="9" type="ordered locus">Solca_3121</name>
</gene>
<dbReference type="PRINTS" id="PR00344">
    <property type="entry name" value="BCTRLSENSOR"/>
</dbReference>
<dbReference type="GO" id="GO:0016036">
    <property type="term" value="P:cellular response to phosphate starvation"/>
    <property type="evidence" value="ECO:0007669"/>
    <property type="project" value="TreeGrafter"/>
</dbReference>
<name>H8KWL6_SOLCM</name>